<accession>A0A067KKE5</accession>
<feature type="coiled-coil region" evidence="1">
    <location>
        <begin position="173"/>
        <end position="224"/>
    </location>
</feature>
<dbReference type="PANTHER" id="PTHR34452">
    <property type="entry name" value="MYOSIN HEAVY CHAIN-RELATED PROTEIN"/>
    <property type="match status" value="1"/>
</dbReference>
<evidence type="ECO:0000313" key="3">
    <source>
        <dbReference type="Proteomes" id="UP000027138"/>
    </source>
</evidence>
<dbReference type="OrthoDB" id="2018427at2759"/>
<keyword evidence="3" id="KW-1185">Reference proteome</keyword>
<gene>
    <name evidence="2" type="ORF">JCGZ_12007</name>
</gene>
<dbReference type="PANTHER" id="PTHR34452:SF1">
    <property type="entry name" value="SPORULATION-SPECIFIC PROTEIN"/>
    <property type="match status" value="1"/>
</dbReference>
<dbReference type="STRING" id="180498.A0A067KKE5"/>
<dbReference type="Proteomes" id="UP000027138">
    <property type="component" value="Unassembled WGS sequence"/>
</dbReference>
<proteinExistence type="predicted"/>
<evidence type="ECO:0000256" key="1">
    <source>
        <dbReference type="SAM" id="Coils"/>
    </source>
</evidence>
<reference evidence="2 3" key="1">
    <citation type="journal article" date="2014" name="PLoS ONE">
        <title>Global Analysis of Gene Expression Profiles in Physic Nut (Jatropha curcas L.) Seedlings Exposed to Salt Stress.</title>
        <authorList>
            <person name="Zhang L."/>
            <person name="Zhang C."/>
            <person name="Wu P."/>
            <person name="Chen Y."/>
            <person name="Li M."/>
            <person name="Jiang H."/>
            <person name="Wu G."/>
        </authorList>
    </citation>
    <scope>NUCLEOTIDE SEQUENCE [LARGE SCALE GENOMIC DNA]</scope>
    <source>
        <strain evidence="3">cv. GZQX0401</strain>
        <tissue evidence="2">Young leaves</tissue>
    </source>
</reference>
<evidence type="ECO:0000313" key="2">
    <source>
        <dbReference type="EMBL" id="KDP32715.1"/>
    </source>
</evidence>
<organism evidence="2 3">
    <name type="scientific">Jatropha curcas</name>
    <name type="common">Barbados nut</name>
    <dbReference type="NCBI Taxonomy" id="180498"/>
    <lineage>
        <taxon>Eukaryota</taxon>
        <taxon>Viridiplantae</taxon>
        <taxon>Streptophyta</taxon>
        <taxon>Embryophyta</taxon>
        <taxon>Tracheophyta</taxon>
        <taxon>Spermatophyta</taxon>
        <taxon>Magnoliopsida</taxon>
        <taxon>eudicotyledons</taxon>
        <taxon>Gunneridae</taxon>
        <taxon>Pentapetalae</taxon>
        <taxon>rosids</taxon>
        <taxon>fabids</taxon>
        <taxon>Malpighiales</taxon>
        <taxon>Euphorbiaceae</taxon>
        <taxon>Crotonoideae</taxon>
        <taxon>Jatropheae</taxon>
        <taxon>Jatropha</taxon>
    </lineage>
</organism>
<dbReference type="AlphaFoldDB" id="A0A067KKE5"/>
<keyword evidence="1" id="KW-0175">Coiled coil</keyword>
<sequence length="335" mass="38628">MSDLESEQSRVCIHLSHYEDSLKSAREECSSISGLENELCEMHELLVAADIRLVLQLCTSGRHLAELQKKHHDVETTLNRCLASEAQYIEENTKLLRSLNSTRSEIEASMAENRLLLEANRVTTADLEEHKCQAQNVRLNNSEDKNDHSTETEKLKHTLVSSEEEIDNLVFSKEELEVKALVLKAKLEEQQDHIIAMEGYSNELIMLKKQCNELNQKLAEQILKTEEFRSLSVHLKELKDKADAEYIQAHEKRELEAPPVAMQESLRIAFIKEQYETRLQELKQQLSISKKHSEEMLWKLQDAITTPPIGGTMTFSKLKSEIFTIRMNIIYLKIL</sequence>
<dbReference type="EMBL" id="KK914570">
    <property type="protein sequence ID" value="KDP32715.1"/>
    <property type="molecule type" value="Genomic_DNA"/>
</dbReference>
<name>A0A067KKE5_JATCU</name>
<protein>
    <submittedName>
        <fullName evidence="2">Uncharacterized protein</fullName>
    </submittedName>
</protein>